<dbReference type="PANTHER" id="PTHR35737:SF1">
    <property type="entry name" value="CRYPTIC LOCI REGULATOR"/>
    <property type="match status" value="1"/>
</dbReference>
<protein>
    <submittedName>
        <fullName evidence="2 4">Uncharacterized protein</fullName>
    </submittedName>
</protein>
<dbReference type="EMBL" id="CM001222">
    <property type="protein sequence ID" value="KEH24759.1"/>
    <property type="molecule type" value="Genomic_DNA"/>
</dbReference>
<accession>A0A072U4T8</accession>
<feature type="region of interest" description="Disordered" evidence="1">
    <location>
        <begin position="22"/>
        <end position="45"/>
    </location>
</feature>
<dbReference type="AlphaFoldDB" id="A0A072U4T8"/>
<dbReference type="EnsemblPlants" id="KEH24759">
    <property type="protein sequence ID" value="KEH24759"/>
    <property type="gene ID" value="MTR_6g004420"/>
</dbReference>
<evidence type="ECO:0000313" key="5">
    <source>
        <dbReference type="Proteomes" id="UP000002051"/>
    </source>
</evidence>
<name>A0A072U4T8_MEDTR</name>
<reference evidence="4" key="3">
    <citation type="submission" date="2015-04" db="UniProtKB">
        <authorList>
            <consortium name="EnsemblPlants"/>
        </authorList>
    </citation>
    <scope>IDENTIFICATION</scope>
    <source>
        <strain evidence="4">cv. Jemalong A17</strain>
    </source>
</reference>
<keyword evidence="5" id="KW-1185">Reference proteome</keyword>
<evidence type="ECO:0000313" key="3">
    <source>
        <dbReference type="EMBL" id="RHN49683.1"/>
    </source>
</evidence>
<dbReference type="STRING" id="3880.A0A072U4T8"/>
<reference evidence="2 5" key="1">
    <citation type="journal article" date="2011" name="Nature">
        <title>The Medicago genome provides insight into the evolution of rhizobial symbioses.</title>
        <authorList>
            <person name="Young N.D."/>
            <person name="Debelle F."/>
            <person name="Oldroyd G.E."/>
            <person name="Geurts R."/>
            <person name="Cannon S.B."/>
            <person name="Udvardi M.K."/>
            <person name="Benedito V.A."/>
            <person name="Mayer K.F."/>
            <person name="Gouzy J."/>
            <person name="Schoof H."/>
            <person name="Van de Peer Y."/>
            <person name="Proost S."/>
            <person name="Cook D.R."/>
            <person name="Meyers B.C."/>
            <person name="Spannagl M."/>
            <person name="Cheung F."/>
            <person name="De Mita S."/>
            <person name="Krishnakumar V."/>
            <person name="Gundlach H."/>
            <person name="Zhou S."/>
            <person name="Mudge J."/>
            <person name="Bharti A.K."/>
            <person name="Murray J.D."/>
            <person name="Naoumkina M.A."/>
            <person name="Rosen B."/>
            <person name="Silverstein K.A."/>
            <person name="Tang H."/>
            <person name="Rombauts S."/>
            <person name="Zhao P.X."/>
            <person name="Zhou P."/>
            <person name="Barbe V."/>
            <person name="Bardou P."/>
            <person name="Bechner M."/>
            <person name="Bellec A."/>
            <person name="Berger A."/>
            <person name="Berges H."/>
            <person name="Bidwell S."/>
            <person name="Bisseling T."/>
            <person name="Choisne N."/>
            <person name="Couloux A."/>
            <person name="Denny R."/>
            <person name="Deshpande S."/>
            <person name="Dai X."/>
            <person name="Doyle J.J."/>
            <person name="Dudez A.M."/>
            <person name="Farmer A.D."/>
            <person name="Fouteau S."/>
            <person name="Franken C."/>
            <person name="Gibelin C."/>
            <person name="Gish J."/>
            <person name="Goldstein S."/>
            <person name="Gonzalez A.J."/>
            <person name="Green P.J."/>
            <person name="Hallab A."/>
            <person name="Hartog M."/>
            <person name="Hua A."/>
            <person name="Humphray S.J."/>
            <person name="Jeong D.H."/>
            <person name="Jing Y."/>
            <person name="Jocker A."/>
            <person name="Kenton S.M."/>
            <person name="Kim D.J."/>
            <person name="Klee K."/>
            <person name="Lai H."/>
            <person name="Lang C."/>
            <person name="Lin S."/>
            <person name="Macmil S.L."/>
            <person name="Magdelenat G."/>
            <person name="Matthews L."/>
            <person name="McCorrison J."/>
            <person name="Monaghan E.L."/>
            <person name="Mun J.H."/>
            <person name="Najar F.Z."/>
            <person name="Nicholson C."/>
            <person name="Noirot C."/>
            <person name="O'Bleness M."/>
            <person name="Paule C.R."/>
            <person name="Poulain J."/>
            <person name="Prion F."/>
            <person name="Qin B."/>
            <person name="Qu C."/>
            <person name="Retzel E.F."/>
            <person name="Riddle C."/>
            <person name="Sallet E."/>
            <person name="Samain S."/>
            <person name="Samson N."/>
            <person name="Sanders I."/>
            <person name="Saurat O."/>
            <person name="Scarpelli C."/>
            <person name="Schiex T."/>
            <person name="Segurens B."/>
            <person name="Severin A.J."/>
            <person name="Sherrier D.J."/>
            <person name="Shi R."/>
            <person name="Sims S."/>
            <person name="Singer S.R."/>
            <person name="Sinharoy S."/>
            <person name="Sterck L."/>
            <person name="Viollet A."/>
            <person name="Wang B.B."/>
            <person name="Wang K."/>
            <person name="Wang M."/>
            <person name="Wang X."/>
            <person name="Warfsmann J."/>
            <person name="Weissenbach J."/>
            <person name="White D.D."/>
            <person name="White J.D."/>
            <person name="Wiley G.B."/>
            <person name="Wincker P."/>
            <person name="Xing Y."/>
            <person name="Yang L."/>
            <person name="Yao Z."/>
            <person name="Ying F."/>
            <person name="Zhai J."/>
            <person name="Zhou L."/>
            <person name="Zuber A."/>
            <person name="Denarie J."/>
            <person name="Dixon R.A."/>
            <person name="May G.D."/>
            <person name="Schwartz D.C."/>
            <person name="Rogers J."/>
            <person name="Quetier F."/>
            <person name="Town C.D."/>
            <person name="Roe B.A."/>
        </authorList>
    </citation>
    <scope>NUCLEOTIDE SEQUENCE [LARGE SCALE GENOMIC DNA]</scope>
    <source>
        <strain evidence="2">A17</strain>
        <strain evidence="4 5">cv. Jemalong A17</strain>
    </source>
</reference>
<evidence type="ECO:0000313" key="2">
    <source>
        <dbReference type="EMBL" id="KEH24759.1"/>
    </source>
</evidence>
<reference evidence="2 5" key="2">
    <citation type="journal article" date="2014" name="BMC Genomics">
        <title>An improved genome release (version Mt4.0) for the model legume Medicago truncatula.</title>
        <authorList>
            <person name="Tang H."/>
            <person name="Krishnakumar V."/>
            <person name="Bidwell S."/>
            <person name="Rosen B."/>
            <person name="Chan A."/>
            <person name="Zhou S."/>
            <person name="Gentzbittel L."/>
            <person name="Childs K.L."/>
            <person name="Yandell M."/>
            <person name="Gundlach H."/>
            <person name="Mayer K.F."/>
            <person name="Schwartz D.C."/>
            <person name="Town C.D."/>
        </authorList>
    </citation>
    <scope>GENOME REANNOTATION</scope>
    <source>
        <strain evidence="2">A17</strain>
        <strain evidence="4 5">cv. Jemalong A17</strain>
    </source>
</reference>
<dbReference type="OrthoDB" id="1930051at2759"/>
<dbReference type="EMBL" id="PSQE01000006">
    <property type="protein sequence ID" value="RHN49683.1"/>
    <property type="molecule type" value="Genomic_DNA"/>
</dbReference>
<feature type="compositionally biased region" description="Low complexity" evidence="1">
    <location>
        <begin position="80"/>
        <end position="96"/>
    </location>
</feature>
<dbReference type="PANTHER" id="PTHR35737">
    <property type="entry name" value="CRYPTIC LOCI REGULATOR"/>
    <property type="match status" value="1"/>
</dbReference>
<gene>
    <name evidence="4" type="primary">25495111</name>
    <name evidence="2" type="ordered locus">MTR_6g004420</name>
    <name evidence="3" type="ORF">MtrunA17_Chr6g0449221</name>
</gene>
<dbReference type="Gramene" id="rna33887">
    <property type="protein sequence ID" value="RHN49683.1"/>
    <property type="gene ID" value="gene33887"/>
</dbReference>
<dbReference type="HOGENOM" id="CLU_1333841_0_0_1"/>
<dbReference type="Proteomes" id="UP000265566">
    <property type="component" value="Chromosome 6"/>
</dbReference>
<feature type="region of interest" description="Disordered" evidence="1">
    <location>
        <begin position="80"/>
        <end position="103"/>
    </location>
</feature>
<proteinExistence type="predicted"/>
<dbReference type="KEGG" id="mtr:25495111"/>
<evidence type="ECO:0000256" key="1">
    <source>
        <dbReference type="SAM" id="MobiDB-lite"/>
    </source>
</evidence>
<evidence type="ECO:0000313" key="4">
    <source>
        <dbReference type="EnsemblPlants" id="KEH24759"/>
    </source>
</evidence>
<sequence>MESEDDEWELCYDDGFVYKRRKRRRLNSPEPSTAPDQNALEKLRKERKKTTLLKLKSKYEKEIVQWQHLSNTLSALQLSSSNQLNEQQQQQNQNLSIPSTSGSAESSLLDDLLSQVEAQEAIIHDISNLCDVAEAMCSKQEEQYKQSLFDLPIWSTPLELMQVLCYDD</sequence>
<reference evidence="3" key="4">
    <citation type="journal article" date="2018" name="Nat. Plants">
        <title>Whole-genome landscape of Medicago truncatula symbiotic genes.</title>
        <authorList>
            <person name="Pecrix Y."/>
            <person name="Gamas P."/>
            <person name="Carrere S."/>
        </authorList>
    </citation>
    <scope>NUCLEOTIDE SEQUENCE</scope>
    <source>
        <tissue evidence="3">Leaves</tissue>
    </source>
</reference>
<dbReference type="Proteomes" id="UP000002051">
    <property type="component" value="Chromosome 6"/>
</dbReference>
<organism evidence="2 5">
    <name type="scientific">Medicago truncatula</name>
    <name type="common">Barrel medic</name>
    <name type="synonym">Medicago tribuloides</name>
    <dbReference type="NCBI Taxonomy" id="3880"/>
    <lineage>
        <taxon>Eukaryota</taxon>
        <taxon>Viridiplantae</taxon>
        <taxon>Streptophyta</taxon>
        <taxon>Embryophyta</taxon>
        <taxon>Tracheophyta</taxon>
        <taxon>Spermatophyta</taxon>
        <taxon>Magnoliopsida</taxon>
        <taxon>eudicotyledons</taxon>
        <taxon>Gunneridae</taxon>
        <taxon>Pentapetalae</taxon>
        <taxon>rosids</taxon>
        <taxon>fabids</taxon>
        <taxon>Fabales</taxon>
        <taxon>Fabaceae</taxon>
        <taxon>Papilionoideae</taxon>
        <taxon>50 kb inversion clade</taxon>
        <taxon>NPAAA clade</taxon>
        <taxon>Hologalegina</taxon>
        <taxon>IRL clade</taxon>
        <taxon>Trifolieae</taxon>
        <taxon>Medicago</taxon>
    </lineage>
</organism>